<dbReference type="Pfam" id="PF13458">
    <property type="entry name" value="Peripla_BP_6"/>
    <property type="match status" value="1"/>
</dbReference>
<dbReference type="CDD" id="cd06268">
    <property type="entry name" value="PBP1_ABC_transporter_LIVBP-like"/>
    <property type="match status" value="1"/>
</dbReference>
<dbReference type="Gene3D" id="3.40.50.2300">
    <property type="match status" value="2"/>
</dbReference>
<evidence type="ECO:0000313" key="5">
    <source>
        <dbReference type="EMBL" id="MDQ7910813.1"/>
    </source>
</evidence>
<organism evidence="5 6">
    <name type="scientific">Phytohabitans maris</name>
    <dbReference type="NCBI Taxonomy" id="3071409"/>
    <lineage>
        <taxon>Bacteria</taxon>
        <taxon>Bacillati</taxon>
        <taxon>Actinomycetota</taxon>
        <taxon>Actinomycetes</taxon>
        <taxon>Micromonosporales</taxon>
        <taxon>Micromonosporaceae</taxon>
    </lineage>
</organism>
<feature type="chain" id="PRO_5046352936" evidence="3">
    <location>
        <begin position="22"/>
        <end position="392"/>
    </location>
</feature>
<name>A0ABU0ZUU2_9ACTN</name>
<gene>
    <name evidence="5" type="ORF">RB614_40610</name>
</gene>
<dbReference type="PANTHER" id="PTHR30483:SF6">
    <property type="entry name" value="PERIPLASMIC BINDING PROTEIN OF ABC TRANSPORTER FOR NATURAL AMINO ACIDS"/>
    <property type="match status" value="1"/>
</dbReference>
<keyword evidence="2 3" id="KW-0732">Signal</keyword>
<dbReference type="InterPro" id="IPR028081">
    <property type="entry name" value="Leu-bd"/>
</dbReference>
<feature type="domain" description="Leucine-binding protein" evidence="4">
    <location>
        <begin position="36"/>
        <end position="382"/>
    </location>
</feature>
<evidence type="ECO:0000256" key="3">
    <source>
        <dbReference type="SAM" id="SignalP"/>
    </source>
</evidence>
<proteinExistence type="inferred from homology"/>
<protein>
    <submittedName>
        <fullName evidence="5">ABC transporter substrate-binding protein</fullName>
    </submittedName>
</protein>
<evidence type="ECO:0000313" key="6">
    <source>
        <dbReference type="Proteomes" id="UP001230908"/>
    </source>
</evidence>
<dbReference type="Proteomes" id="UP001230908">
    <property type="component" value="Unassembled WGS sequence"/>
</dbReference>
<dbReference type="SUPFAM" id="SSF53822">
    <property type="entry name" value="Periplasmic binding protein-like I"/>
    <property type="match status" value="1"/>
</dbReference>
<dbReference type="RefSeq" id="WP_308718056.1">
    <property type="nucleotide sequence ID" value="NZ_JAVHUY010000063.1"/>
</dbReference>
<evidence type="ECO:0000256" key="1">
    <source>
        <dbReference type="ARBA" id="ARBA00010062"/>
    </source>
</evidence>
<feature type="signal peptide" evidence="3">
    <location>
        <begin position="1"/>
        <end position="21"/>
    </location>
</feature>
<keyword evidence="6" id="KW-1185">Reference proteome</keyword>
<dbReference type="EMBL" id="JAVHUY010000063">
    <property type="protein sequence ID" value="MDQ7910813.1"/>
    <property type="molecule type" value="Genomic_DNA"/>
</dbReference>
<sequence length="392" mass="41297">MRRWFHAGVAGLLLAAGPLAACGGESDAASGDGGDITIGIAAALTGPLANDSIQKSIEYAIKQVNDKGGVLGGRKLKAEVVDIGATAATAQAAARKFTQADVPFVVGYSITQQNLAASPVFLKAKTISMIGTASTANNLDKTKNPYTFSFNIPDDETAEHQVQYALQDLRAEKVALLLDSTAFGKGYGDLVTPLLQQGGAQIVETQYINATDNDVSAQVTKILAGKPDVLMVALLNAQTGKLMYSEIAKQTSTPPKVIGAAALTGAFGSTIPWDMAQGTYVTIMTESVWDPTVRTPEQKAWYEAVTGAVKPADNTAEMHDAVLAVASAIDSTKSTDPDDVSDYLKALKGFTGFNGIKTLVGSYECDAQHQCLHQQYVGQVDGEQIKVVKKFE</sequence>
<comment type="caution">
    <text evidence="5">The sequence shown here is derived from an EMBL/GenBank/DDBJ whole genome shotgun (WGS) entry which is preliminary data.</text>
</comment>
<evidence type="ECO:0000259" key="4">
    <source>
        <dbReference type="Pfam" id="PF13458"/>
    </source>
</evidence>
<reference evidence="5 6" key="1">
    <citation type="submission" date="2023-08" db="EMBL/GenBank/DDBJ databases">
        <title>Phytohabitans sansha sp. nov., isolated from marine sediment.</title>
        <authorList>
            <person name="Zhao Y."/>
            <person name="Yi K."/>
        </authorList>
    </citation>
    <scope>NUCLEOTIDE SEQUENCE [LARGE SCALE GENOMIC DNA]</scope>
    <source>
        <strain evidence="5 6">ZYX-F-186</strain>
    </source>
</reference>
<dbReference type="InterPro" id="IPR051010">
    <property type="entry name" value="BCAA_transport"/>
</dbReference>
<dbReference type="InterPro" id="IPR028082">
    <property type="entry name" value="Peripla_BP_I"/>
</dbReference>
<accession>A0ABU0ZUU2</accession>
<dbReference type="PANTHER" id="PTHR30483">
    <property type="entry name" value="LEUCINE-SPECIFIC-BINDING PROTEIN"/>
    <property type="match status" value="1"/>
</dbReference>
<comment type="similarity">
    <text evidence="1">Belongs to the leucine-binding protein family.</text>
</comment>
<evidence type="ECO:0000256" key="2">
    <source>
        <dbReference type="ARBA" id="ARBA00022729"/>
    </source>
</evidence>